<dbReference type="PANTHER" id="PTHR48012">
    <property type="entry name" value="STERILE20-LIKE KINASE, ISOFORM B-RELATED"/>
    <property type="match status" value="1"/>
</dbReference>
<dbReference type="Proteomes" id="UP001642409">
    <property type="component" value="Unassembled WGS sequence"/>
</dbReference>
<evidence type="ECO:0000256" key="11">
    <source>
        <dbReference type="SAM" id="Coils"/>
    </source>
</evidence>
<feature type="binding site" evidence="10">
    <location>
        <position position="41"/>
    </location>
    <ligand>
        <name>ATP</name>
        <dbReference type="ChEBI" id="CHEBI:30616"/>
    </ligand>
</feature>
<dbReference type="GO" id="GO:0005737">
    <property type="term" value="C:cytoplasm"/>
    <property type="evidence" value="ECO:0007669"/>
    <property type="project" value="TreeGrafter"/>
</dbReference>
<evidence type="ECO:0000313" key="13">
    <source>
        <dbReference type="EMBL" id="CAI9924807.1"/>
    </source>
</evidence>
<dbReference type="EMBL" id="CATOUU010000322">
    <property type="protein sequence ID" value="CAI9924807.1"/>
    <property type="molecule type" value="Genomic_DNA"/>
</dbReference>
<gene>
    <name evidence="13" type="ORF">HINF_LOCUS12452</name>
    <name evidence="14" type="ORF">HINF_LOCUS22</name>
    <name evidence="15" type="ORF">HINF_LOCUS75175</name>
</gene>
<evidence type="ECO:0000256" key="6">
    <source>
        <dbReference type="ARBA" id="ARBA00022777"/>
    </source>
</evidence>
<name>A0AA86TS89_9EUKA</name>
<evidence type="ECO:0000313" key="14">
    <source>
        <dbReference type="EMBL" id="CAL5970082.1"/>
    </source>
</evidence>
<evidence type="ECO:0000256" key="5">
    <source>
        <dbReference type="ARBA" id="ARBA00022741"/>
    </source>
</evidence>
<evidence type="ECO:0000256" key="9">
    <source>
        <dbReference type="ARBA" id="ARBA00048679"/>
    </source>
</evidence>
<comment type="similarity">
    <text evidence="1">Belongs to the protein kinase superfamily. STE Ser/Thr protein kinase family. STE20 subfamily.</text>
</comment>
<proteinExistence type="inferred from homology"/>
<dbReference type="InterPro" id="IPR000719">
    <property type="entry name" value="Prot_kinase_dom"/>
</dbReference>
<dbReference type="AlphaFoldDB" id="A0AA86TS89"/>
<dbReference type="PROSITE" id="PS50011">
    <property type="entry name" value="PROTEIN_KINASE_DOM"/>
    <property type="match status" value="1"/>
</dbReference>
<feature type="domain" description="Protein kinase" evidence="12">
    <location>
        <begin position="10"/>
        <end position="267"/>
    </location>
</feature>
<evidence type="ECO:0000256" key="1">
    <source>
        <dbReference type="ARBA" id="ARBA00008874"/>
    </source>
</evidence>
<dbReference type="InterPro" id="IPR050629">
    <property type="entry name" value="STE20/SPS1-PAK"/>
</dbReference>
<dbReference type="PROSITE" id="PS00107">
    <property type="entry name" value="PROTEIN_KINASE_ATP"/>
    <property type="match status" value="1"/>
</dbReference>
<comment type="catalytic activity">
    <reaction evidence="9">
        <text>L-seryl-[protein] + ATP = O-phospho-L-seryl-[protein] + ADP + H(+)</text>
        <dbReference type="Rhea" id="RHEA:17989"/>
        <dbReference type="Rhea" id="RHEA-COMP:9863"/>
        <dbReference type="Rhea" id="RHEA-COMP:11604"/>
        <dbReference type="ChEBI" id="CHEBI:15378"/>
        <dbReference type="ChEBI" id="CHEBI:29999"/>
        <dbReference type="ChEBI" id="CHEBI:30616"/>
        <dbReference type="ChEBI" id="CHEBI:83421"/>
        <dbReference type="ChEBI" id="CHEBI:456216"/>
        <dbReference type="EC" id="2.7.11.1"/>
    </reaction>
</comment>
<keyword evidence="6 14" id="KW-0418">Kinase</keyword>
<dbReference type="EMBL" id="CAXDID020000001">
    <property type="protein sequence ID" value="CAL5970082.1"/>
    <property type="molecule type" value="Genomic_DNA"/>
</dbReference>
<comment type="caution">
    <text evidence="13">The sequence shown here is derived from an EMBL/GenBank/DDBJ whole genome shotgun (WGS) entry which is preliminary data.</text>
</comment>
<keyword evidence="3" id="KW-0723">Serine/threonine-protein kinase</keyword>
<keyword evidence="4" id="KW-0808">Transferase</keyword>
<keyword evidence="11" id="KW-0175">Coiled coil</keyword>
<evidence type="ECO:0000256" key="7">
    <source>
        <dbReference type="ARBA" id="ARBA00022840"/>
    </source>
</evidence>
<feature type="coiled-coil region" evidence="11">
    <location>
        <begin position="352"/>
        <end position="386"/>
    </location>
</feature>
<evidence type="ECO:0000256" key="2">
    <source>
        <dbReference type="ARBA" id="ARBA00012513"/>
    </source>
</evidence>
<dbReference type="GO" id="GO:0005524">
    <property type="term" value="F:ATP binding"/>
    <property type="evidence" value="ECO:0007669"/>
    <property type="project" value="UniProtKB-UniRule"/>
</dbReference>
<dbReference type="Pfam" id="PF00069">
    <property type="entry name" value="Pkinase"/>
    <property type="match status" value="1"/>
</dbReference>
<keyword evidence="5 10" id="KW-0547">Nucleotide-binding</keyword>
<evidence type="ECO:0000313" key="16">
    <source>
        <dbReference type="Proteomes" id="UP001642409"/>
    </source>
</evidence>
<dbReference type="Gene3D" id="3.30.200.20">
    <property type="entry name" value="Phosphorylase Kinase, domain 1"/>
    <property type="match status" value="1"/>
</dbReference>
<dbReference type="PANTHER" id="PTHR48012:SF10">
    <property type="entry name" value="FI20177P1"/>
    <property type="match status" value="1"/>
</dbReference>
<dbReference type="EMBL" id="CAXDID020000658">
    <property type="protein sequence ID" value="CAL6108873.1"/>
    <property type="molecule type" value="Genomic_DNA"/>
</dbReference>
<keyword evidence="7 10" id="KW-0067">ATP-binding</keyword>
<dbReference type="Gene3D" id="1.10.510.10">
    <property type="entry name" value="Transferase(Phosphotransferase) domain 1"/>
    <property type="match status" value="1"/>
</dbReference>
<dbReference type="SMART" id="SM00220">
    <property type="entry name" value="S_TKc"/>
    <property type="match status" value="1"/>
</dbReference>
<comment type="catalytic activity">
    <reaction evidence="8">
        <text>L-threonyl-[protein] + ATP = O-phospho-L-threonyl-[protein] + ADP + H(+)</text>
        <dbReference type="Rhea" id="RHEA:46608"/>
        <dbReference type="Rhea" id="RHEA-COMP:11060"/>
        <dbReference type="Rhea" id="RHEA-COMP:11605"/>
        <dbReference type="ChEBI" id="CHEBI:15378"/>
        <dbReference type="ChEBI" id="CHEBI:30013"/>
        <dbReference type="ChEBI" id="CHEBI:30616"/>
        <dbReference type="ChEBI" id="CHEBI:61977"/>
        <dbReference type="ChEBI" id="CHEBI:456216"/>
        <dbReference type="EC" id="2.7.11.1"/>
    </reaction>
</comment>
<dbReference type="EC" id="2.7.11.1" evidence="2"/>
<evidence type="ECO:0000256" key="3">
    <source>
        <dbReference type="ARBA" id="ARBA00022527"/>
    </source>
</evidence>
<evidence type="ECO:0000259" key="12">
    <source>
        <dbReference type="PROSITE" id="PS50011"/>
    </source>
</evidence>
<evidence type="ECO:0000256" key="4">
    <source>
        <dbReference type="ARBA" id="ARBA00022679"/>
    </source>
</evidence>
<dbReference type="SUPFAM" id="SSF56112">
    <property type="entry name" value="Protein kinase-like (PK-like)"/>
    <property type="match status" value="1"/>
</dbReference>
<dbReference type="InterPro" id="IPR017441">
    <property type="entry name" value="Protein_kinase_ATP_BS"/>
</dbReference>
<dbReference type="InterPro" id="IPR011009">
    <property type="entry name" value="Kinase-like_dom_sf"/>
</dbReference>
<accession>A0AA86TS89</accession>
<sequence length="388" mass="44730">MQYEASPNRYEVEQLIGQGASALVFKGTYENNNVKHPVAIKTINLDKASQNIEQLQQETKLLAMCNHPNICPLYQSMVHQQYLWLIMPELQVSILDLLKTLQPIGFDELIIATIMYDVLQAINYLHQNGQIHRDIKLSNFLMDSQGNTLLSDFGVASFIRPFSNDIRSTFVGSPLYMAPEVANNKPYNQAADIWSFGICLYQLSHGNLPHENCQAMEALLRVIQHEPPKISSKRNFSKQFKELIDACLQKNPSERLNASQLLTMKFWTKRADRQQLIDTLKEYQVMRQPKPNAFQEQVDTANNILQSKQSVGLSSSNWNFDEEDPVVEKKPEEPAPQQIIEENDTDIVLSGVQKLVEEVKKLREENTKLKEENERFKDRLKMFMNQEE</sequence>
<reference evidence="14 16" key="2">
    <citation type="submission" date="2024-07" db="EMBL/GenBank/DDBJ databases">
        <authorList>
            <person name="Akdeniz Z."/>
        </authorList>
    </citation>
    <scope>NUCLEOTIDE SEQUENCE [LARGE SCALE GENOMIC DNA]</scope>
</reference>
<evidence type="ECO:0000256" key="10">
    <source>
        <dbReference type="PROSITE-ProRule" id="PRU10141"/>
    </source>
</evidence>
<evidence type="ECO:0000256" key="8">
    <source>
        <dbReference type="ARBA" id="ARBA00047899"/>
    </source>
</evidence>
<evidence type="ECO:0000313" key="15">
    <source>
        <dbReference type="EMBL" id="CAL6108873.1"/>
    </source>
</evidence>
<organism evidence="13">
    <name type="scientific">Hexamita inflata</name>
    <dbReference type="NCBI Taxonomy" id="28002"/>
    <lineage>
        <taxon>Eukaryota</taxon>
        <taxon>Metamonada</taxon>
        <taxon>Diplomonadida</taxon>
        <taxon>Hexamitidae</taxon>
        <taxon>Hexamitinae</taxon>
        <taxon>Hexamita</taxon>
    </lineage>
</organism>
<dbReference type="GO" id="GO:0004674">
    <property type="term" value="F:protein serine/threonine kinase activity"/>
    <property type="evidence" value="ECO:0007669"/>
    <property type="project" value="UniProtKB-KW"/>
</dbReference>
<reference evidence="13" key="1">
    <citation type="submission" date="2023-06" db="EMBL/GenBank/DDBJ databases">
        <authorList>
            <person name="Kurt Z."/>
        </authorList>
    </citation>
    <scope>NUCLEOTIDE SEQUENCE</scope>
</reference>
<protein>
    <recommendedName>
        <fullName evidence="2">non-specific serine/threonine protein kinase</fullName>
        <ecNumber evidence="2">2.7.11.1</ecNumber>
    </recommendedName>
</protein>
<keyword evidence="16" id="KW-1185">Reference proteome</keyword>